<sequence>MWGKSMLTENEQIKGEMPEIWRFWRSDRHISTFRRHNSPFSSPLVSVSNCFHLLLYRIPKTIERVIISEPGSSFHYCRTGEFLSHVQKPKGMNRISAKLSSGNWLPIIFHIVLWTVWIGLPIINAGENERWRNYAIYLIPGGLAHIPLFLINTELLIPKILRNKGVPTYLLSLVILILGFSFVQYGFRTWWMPEELRLSRNVIFWSIVPVLFATAISTGYGFITYVNKQEMDKQEEQQERLRSELSFLRSQISPHFMFNILNSIVYLIRSKSDLAEPVTIQLSELMRYMLYTSSEEAVSLEKELNYLRNYIDLQRIRFEEDVDIKLSIEGQAGNQLIDPMLLIPFVENAFKHGVGLVRDPEINIRLKVKGNDLYFSVKNRMGPESQEDKDPSSGIGLRNVSRRLELLYPQTHQLDIQQNEEWYSINLHLQLSTAHSELPVMQKQPVYEATVPGRG</sequence>
<dbReference type="Pfam" id="PF06580">
    <property type="entry name" value="His_kinase"/>
    <property type="match status" value="1"/>
</dbReference>
<keyword evidence="3" id="KW-0808">Transferase</keyword>
<dbReference type="SUPFAM" id="SSF55874">
    <property type="entry name" value="ATPase domain of HSP90 chaperone/DNA topoisomerase II/histidine kinase"/>
    <property type="match status" value="1"/>
</dbReference>
<protein>
    <submittedName>
        <fullName evidence="3">Histidine kinase</fullName>
    </submittedName>
</protein>
<evidence type="ECO:0000313" key="3">
    <source>
        <dbReference type="EMBL" id="PHN05897.1"/>
    </source>
</evidence>
<dbReference type="Proteomes" id="UP000223913">
    <property type="component" value="Unassembled WGS sequence"/>
</dbReference>
<evidence type="ECO:0000313" key="4">
    <source>
        <dbReference type="Proteomes" id="UP000223913"/>
    </source>
</evidence>
<name>A0A2D0NBN7_FLAN2</name>
<keyword evidence="1" id="KW-1133">Transmembrane helix</keyword>
<dbReference type="InterPro" id="IPR010559">
    <property type="entry name" value="Sig_transdc_His_kin_internal"/>
</dbReference>
<evidence type="ECO:0000259" key="2">
    <source>
        <dbReference type="Pfam" id="PF06580"/>
    </source>
</evidence>
<evidence type="ECO:0000256" key="1">
    <source>
        <dbReference type="SAM" id="Phobius"/>
    </source>
</evidence>
<dbReference type="EMBL" id="PDUD01000019">
    <property type="protein sequence ID" value="PHN05897.1"/>
    <property type="molecule type" value="Genomic_DNA"/>
</dbReference>
<dbReference type="PANTHER" id="PTHR34220">
    <property type="entry name" value="SENSOR HISTIDINE KINASE YPDA"/>
    <property type="match status" value="1"/>
</dbReference>
<feature type="domain" description="Signal transduction histidine kinase internal region" evidence="2">
    <location>
        <begin position="244"/>
        <end position="321"/>
    </location>
</feature>
<dbReference type="OrthoDB" id="9792992at2"/>
<dbReference type="PANTHER" id="PTHR34220:SF7">
    <property type="entry name" value="SENSOR HISTIDINE KINASE YPDA"/>
    <property type="match status" value="1"/>
</dbReference>
<dbReference type="Gene3D" id="3.30.565.10">
    <property type="entry name" value="Histidine kinase-like ATPase, C-terminal domain"/>
    <property type="match status" value="1"/>
</dbReference>
<keyword evidence="4" id="KW-1185">Reference proteome</keyword>
<dbReference type="GO" id="GO:0000155">
    <property type="term" value="F:phosphorelay sensor kinase activity"/>
    <property type="evidence" value="ECO:0007669"/>
    <property type="project" value="InterPro"/>
</dbReference>
<dbReference type="InterPro" id="IPR036890">
    <property type="entry name" value="HATPase_C_sf"/>
</dbReference>
<accession>A0A2D0NBN7</accession>
<dbReference type="GO" id="GO:0016020">
    <property type="term" value="C:membrane"/>
    <property type="evidence" value="ECO:0007669"/>
    <property type="project" value="InterPro"/>
</dbReference>
<feature type="transmembrane region" description="Helical" evidence="1">
    <location>
        <begin position="169"/>
        <end position="187"/>
    </location>
</feature>
<keyword evidence="1" id="KW-0472">Membrane</keyword>
<comment type="caution">
    <text evidence="3">The sequence shown here is derived from an EMBL/GenBank/DDBJ whole genome shotgun (WGS) entry which is preliminary data.</text>
</comment>
<organism evidence="3 4">
    <name type="scientific">Flavilitoribacter nigricans (strain ATCC 23147 / DSM 23189 / NBRC 102662 / NCIMB 1420 / SS-2)</name>
    <name type="common">Lewinella nigricans</name>
    <dbReference type="NCBI Taxonomy" id="1122177"/>
    <lineage>
        <taxon>Bacteria</taxon>
        <taxon>Pseudomonadati</taxon>
        <taxon>Bacteroidota</taxon>
        <taxon>Saprospiria</taxon>
        <taxon>Saprospirales</taxon>
        <taxon>Lewinellaceae</taxon>
        <taxon>Flavilitoribacter</taxon>
    </lineage>
</organism>
<keyword evidence="1" id="KW-0812">Transmembrane</keyword>
<gene>
    <name evidence="3" type="ORF">CRP01_13015</name>
</gene>
<dbReference type="InterPro" id="IPR050640">
    <property type="entry name" value="Bact_2-comp_sensor_kinase"/>
</dbReference>
<feature type="transmembrane region" description="Helical" evidence="1">
    <location>
        <begin position="104"/>
        <end position="123"/>
    </location>
</feature>
<feature type="transmembrane region" description="Helical" evidence="1">
    <location>
        <begin position="135"/>
        <end position="157"/>
    </location>
</feature>
<feature type="transmembrane region" description="Helical" evidence="1">
    <location>
        <begin position="202"/>
        <end position="226"/>
    </location>
</feature>
<dbReference type="AlphaFoldDB" id="A0A2D0NBN7"/>
<keyword evidence="3" id="KW-0418">Kinase</keyword>
<reference evidence="3 4" key="1">
    <citation type="submission" date="2017-10" db="EMBL/GenBank/DDBJ databases">
        <title>The draft genome sequence of Lewinella nigricans NBRC 102662.</title>
        <authorList>
            <person name="Wang K."/>
        </authorList>
    </citation>
    <scope>NUCLEOTIDE SEQUENCE [LARGE SCALE GENOMIC DNA]</scope>
    <source>
        <strain evidence="3 4">NBRC 102662</strain>
    </source>
</reference>
<proteinExistence type="predicted"/>